<name>A0A0J6YSJ0_COCIT</name>
<protein>
    <submittedName>
        <fullName evidence="2">Uncharacterized protein</fullName>
    </submittedName>
</protein>
<evidence type="ECO:0000256" key="1">
    <source>
        <dbReference type="SAM" id="MobiDB-lite"/>
    </source>
</evidence>
<organism evidence="2 3">
    <name type="scientific">Coccidioides immitis RMSCC 2394</name>
    <dbReference type="NCBI Taxonomy" id="404692"/>
    <lineage>
        <taxon>Eukaryota</taxon>
        <taxon>Fungi</taxon>
        <taxon>Dikarya</taxon>
        <taxon>Ascomycota</taxon>
        <taxon>Pezizomycotina</taxon>
        <taxon>Eurotiomycetes</taxon>
        <taxon>Eurotiomycetidae</taxon>
        <taxon>Onygenales</taxon>
        <taxon>Onygenaceae</taxon>
        <taxon>Coccidioides</taxon>
    </lineage>
</organism>
<reference evidence="3" key="1">
    <citation type="journal article" date="2010" name="Genome Res.">
        <title>Population genomic sequencing of Coccidioides fungi reveals recent hybridization and transposon control.</title>
        <authorList>
            <person name="Neafsey D.E."/>
            <person name="Barker B.M."/>
            <person name="Sharpton T.J."/>
            <person name="Stajich J.E."/>
            <person name="Park D.J."/>
            <person name="Whiston E."/>
            <person name="Hung C.-Y."/>
            <person name="McMahan C."/>
            <person name="White J."/>
            <person name="Sykes S."/>
            <person name="Heiman D."/>
            <person name="Young S."/>
            <person name="Zeng Q."/>
            <person name="Abouelleil A."/>
            <person name="Aftuck L."/>
            <person name="Bessette D."/>
            <person name="Brown A."/>
            <person name="FitzGerald M."/>
            <person name="Lui A."/>
            <person name="Macdonald J.P."/>
            <person name="Priest M."/>
            <person name="Orbach M.J."/>
            <person name="Galgiani J.N."/>
            <person name="Kirkland T.N."/>
            <person name="Cole G.T."/>
            <person name="Birren B.W."/>
            <person name="Henn M.R."/>
            <person name="Taylor J.W."/>
            <person name="Rounsley S.D."/>
        </authorList>
    </citation>
    <scope>NUCLEOTIDE SEQUENCE [LARGE SCALE GENOMIC DNA]</scope>
    <source>
        <strain evidence="3">RMSCC 2394</strain>
    </source>
</reference>
<feature type="compositionally biased region" description="Polar residues" evidence="1">
    <location>
        <begin position="1"/>
        <end position="13"/>
    </location>
</feature>
<gene>
    <name evidence="2" type="ORF">CIRG_09181</name>
</gene>
<sequence>MHTAQSARASSPSLGRHRGQARGETAGGLLGRTEFVFQRRGYGSETPLRTRWVRIVFEFREGKGAMDWGSECAIGRAEPVIFTDTARKVLILHHGALDSKIFQFSLDNLRSECSLSPSLANLAR</sequence>
<dbReference type="EMBL" id="DS028100">
    <property type="protein sequence ID" value="KMP09948.1"/>
    <property type="molecule type" value="Genomic_DNA"/>
</dbReference>
<evidence type="ECO:0000313" key="2">
    <source>
        <dbReference type="EMBL" id="KMP09948.1"/>
    </source>
</evidence>
<feature type="region of interest" description="Disordered" evidence="1">
    <location>
        <begin position="1"/>
        <end position="27"/>
    </location>
</feature>
<dbReference type="AlphaFoldDB" id="A0A0J6YSJ0"/>
<dbReference type="Proteomes" id="UP000054565">
    <property type="component" value="Unassembled WGS sequence"/>
</dbReference>
<proteinExistence type="predicted"/>
<accession>A0A0J6YSJ0</accession>
<evidence type="ECO:0000313" key="3">
    <source>
        <dbReference type="Proteomes" id="UP000054565"/>
    </source>
</evidence>